<keyword evidence="3" id="KW-1185">Reference proteome</keyword>
<dbReference type="Pfam" id="PF19450">
    <property type="entry name" value="DUF5988"/>
    <property type="match status" value="1"/>
</dbReference>
<protein>
    <submittedName>
        <fullName evidence="2">DUF5988 family protein</fullName>
    </submittedName>
</protein>
<dbReference type="RefSeq" id="WP_377870866.1">
    <property type="nucleotide sequence ID" value="NZ_JBHMAY010000025.1"/>
</dbReference>
<evidence type="ECO:0000313" key="2">
    <source>
        <dbReference type="EMBL" id="MFC3512281.1"/>
    </source>
</evidence>
<sequence>MTTILLAGGPASLDPVRTLPDGHLPPRLSVDHRSGHEHFERTDGRDVVRGELVRVFRWSYRTAIAE</sequence>
<proteinExistence type="predicted"/>
<feature type="region of interest" description="Disordered" evidence="1">
    <location>
        <begin position="16"/>
        <end position="37"/>
    </location>
</feature>
<reference evidence="3" key="1">
    <citation type="journal article" date="2019" name="Int. J. Syst. Evol. Microbiol.">
        <title>The Global Catalogue of Microorganisms (GCM) 10K type strain sequencing project: providing services to taxonomists for standard genome sequencing and annotation.</title>
        <authorList>
            <consortium name="The Broad Institute Genomics Platform"/>
            <consortium name="The Broad Institute Genome Sequencing Center for Infectious Disease"/>
            <person name="Wu L."/>
            <person name="Ma J."/>
        </authorList>
    </citation>
    <scope>NUCLEOTIDE SEQUENCE [LARGE SCALE GENOMIC DNA]</scope>
    <source>
        <strain evidence="3">CGMCC 4.7682</strain>
    </source>
</reference>
<dbReference type="InterPro" id="IPR046030">
    <property type="entry name" value="DUF5988"/>
</dbReference>
<gene>
    <name evidence="2" type="ORF">ACFORO_19065</name>
</gene>
<comment type="caution">
    <text evidence="2">The sequence shown here is derived from an EMBL/GenBank/DDBJ whole genome shotgun (WGS) entry which is preliminary data.</text>
</comment>
<dbReference type="EMBL" id="JBHRWI010000022">
    <property type="protein sequence ID" value="MFC3512281.1"/>
    <property type="molecule type" value="Genomic_DNA"/>
</dbReference>
<dbReference type="Proteomes" id="UP001595764">
    <property type="component" value="Unassembled WGS sequence"/>
</dbReference>
<name>A0ABV7QG34_9PSEU</name>
<organism evidence="2 3">
    <name type="scientific">Amycolatopsis halotolerans</name>
    <dbReference type="NCBI Taxonomy" id="330083"/>
    <lineage>
        <taxon>Bacteria</taxon>
        <taxon>Bacillati</taxon>
        <taxon>Actinomycetota</taxon>
        <taxon>Actinomycetes</taxon>
        <taxon>Pseudonocardiales</taxon>
        <taxon>Pseudonocardiaceae</taxon>
        <taxon>Amycolatopsis</taxon>
    </lineage>
</organism>
<evidence type="ECO:0000256" key="1">
    <source>
        <dbReference type="SAM" id="MobiDB-lite"/>
    </source>
</evidence>
<evidence type="ECO:0000313" key="3">
    <source>
        <dbReference type="Proteomes" id="UP001595764"/>
    </source>
</evidence>
<accession>A0ABV7QG34</accession>